<comment type="subcellular location">
    <subcellularLocation>
        <location evidence="1">Cell inner membrane</location>
        <topology evidence="1">Multi-pass membrane protein</topology>
    </subcellularLocation>
</comment>
<dbReference type="Pfam" id="PF00672">
    <property type="entry name" value="HAMP"/>
    <property type="match status" value="1"/>
</dbReference>
<dbReference type="RefSeq" id="WP_106003421.1">
    <property type="nucleotide sequence ID" value="NZ_CP027527.1"/>
</dbReference>
<dbReference type="InterPro" id="IPR004090">
    <property type="entry name" value="Chemotax_Me-accpt_rcpt"/>
</dbReference>
<keyword evidence="6 10" id="KW-0472">Membrane</keyword>
<dbReference type="Gene3D" id="3.30.450.20">
    <property type="entry name" value="PAS domain"/>
    <property type="match status" value="1"/>
</dbReference>
<dbReference type="SUPFAM" id="SSF58104">
    <property type="entry name" value="Methyl-accepting chemotaxis protein (MCP) signaling domain"/>
    <property type="match status" value="1"/>
</dbReference>
<feature type="transmembrane region" description="Helical" evidence="10">
    <location>
        <begin position="185"/>
        <end position="205"/>
    </location>
</feature>
<keyword evidence="3" id="KW-0997">Cell inner membrane</keyword>
<dbReference type="SMART" id="SM01049">
    <property type="entry name" value="Cache_2"/>
    <property type="match status" value="1"/>
</dbReference>
<evidence type="ECO:0000259" key="13">
    <source>
        <dbReference type="PROSITE" id="PS50885"/>
    </source>
</evidence>
<evidence type="ECO:0000256" key="3">
    <source>
        <dbReference type="ARBA" id="ARBA00022519"/>
    </source>
</evidence>
<accession>A4U1U8</accession>
<dbReference type="PANTHER" id="PTHR32089:SF112">
    <property type="entry name" value="LYSOZYME-LIKE PROTEIN-RELATED"/>
    <property type="match status" value="1"/>
</dbReference>
<comment type="similarity">
    <text evidence="8">Belongs to the methyl-accepting chemotaxis (MCP) protein family.</text>
</comment>
<evidence type="ECO:0000256" key="7">
    <source>
        <dbReference type="ARBA" id="ARBA00023224"/>
    </source>
</evidence>
<dbReference type="SMART" id="SM00283">
    <property type="entry name" value="MA"/>
    <property type="match status" value="1"/>
</dbReference>
<dbReference type="GO" id="GO:0007165">
    <property type="term" value="P:signal transduction"/>
    <property type="evidence" value="ECO:0007669"/>
    <property type="project" value="UniProtKB-KW"/>
</dbReference>
<gene>
    <name evidence="14" type="ORF">MGR_1102</name>
</gene>
<dbReference type="GO" id="GO:0006935">
    <property type="term" value="P:chemotaxis"/>
    <property type="evidence" value="ECO:0007669"/>
    <property type="project" value="InterPro"/>
</dbReference>
<dbReference type="SUPFAM" id="SSF158472">
    <property type="entry name" value="HAMP domain-like"/>
    <property type="match status" value="1"/>
</dbReference>
<feature type="domain" description="Methyl-accepting transducer" evidence="11">
    <location>
        <begin position="300"/>
        <end position="536"/>
    </location>
</feature>
<dbReference type="SMART" id="SM00304">
    <property type="entry name" value="HAMP"/>
    <property type="match status" value="1"/>
</dbReference>
<organism evidence="14">
    <name type="scientific">Magnetospirillum gryphiswaldense</name>
    <dbReference type="NCBI Taxonomy" id="55518"/>
    <lineage>
        <taxon>Bacteria</taxon>
        <taxon>Pseudomonadati</taxon>
        <taxon>Pseudomonadota</taxon>
        <taxon>Alphaproteobacteria</taxon>
        <taxon>Rhodospirillales</taxon>
        <taxon>Rhodospirillaceae</taxon>
        <taxon>Magnetospirillum</taxon>
    </lineage>
</organism>
<evidence type="ECO:0000256" key="4">
    <source>
        <dbReference type="ARBA" id="ARBA00022692"/>
    </source>
</evidence>
<dbReference type="AlphaFoldDB" id="A4U1U8"/>
<dbReference type="PROSITE" id="PS50111">
    <property type="entry name" value="CHEMOTAXIS_TRANSDUC_2"/>
    <property type="match status" value="1"/>
</dbReference>
<dbReference type="Gene3D" id="1.10.287.950">
    <property type="entry name" value="Methyl-accepting chemotaxis protein"/>
    <property type="match status" value="1"/>
</dbReference>
<name>A4U1U8_9PROT</name>
<evidence type="ECO:0000256" key="2">
    <source>
        <dbReference type="ARBA" id="ARBA00022475"/>
    </source>
</evidence>
<dbReference type="GO" id="GO:0004888">
    <property type="term" value="F:transmembrane signaling receptor activity"/>
    <property type="evidence" value="ECO:0007669"/>
    <property type="project" value="InterPro"/>
</dbReference>
<evidence type="ECO:0000259" key="12">
    <source>
        <dbReference type="PROSITE" id="PS50192"/>
    </source>
</evidence>
<protein>
    <submittedName>
        <fullName evidence="14">Methyl-accepting chemotaxis protein</fullName>
    </submittedName>
</protein>
<keyword evidence="7 9" id="KW-0807">Transducer</keyword>
<keyword evidence="5 10" id="KW-1133">Transmembrane helix</keyword>
<evidence type="ECO:0000256" key="8">
    <source>
        <dbReference type="ARBA" id="ARBA00029447"/>
    </source>
</evidence>
<dbReference type="GO" id="GO:0005886">
    <property type="term" value="C:plasma membrane"/>
    <property type="evidence" value="ECO:0007669"/>
    <property type="project" value="UniProtKB-SubCell"/>
</dbReference>
<dbReference type="EMBL" id="CU459003">
    <property type="protein sequence ID" value="CAM76855.1"/>
    <property type="molecule type" value="Genomic_DNA"/>
</dbReference>
<evidence type="ECO:0000256" key="6">
    <source>
        <dbReference type="ARBA" id="ARBA00023136"/>
    </source>
</evidence>
<evidence type="ECO:0000256" key="5">
    <source>
        <dbReference type="ARBA" id="ARBA00022989"/>
    </source>
</evidence>
<proteinExistence type="inferred from homology"/>
<feature type="transmembrane region" description="Helical" evidence="10">
    <location>
        <begin position="6"/>
        <end position="26"/>
    </location>
</feature>
<evidence type="ECO:0000256" key="1">
    <source>
        <dbReference type="ARBA" id="ARBA00004429"/>
    </source>
</evidence>
<keyword evidence="4 10" id="KW-0812">Transmembrane</keyword>
<dbReference type="Pfam" id="PF17200">
    <property type="entry name" value="sCache_2"/>
    <property type="match status" value="1"/>
</dbReference>
<feature type="domain" description="HAMP" evidence="13">
    <location>
        <begin position="207"/>
        <end position="260"/>
    </location>
</feature>
<sequence length="560" mass="58658">MRIGGRLWLVVAVSMLGTLVVAGLALKQARGDLMEGRETKTRHIVEVGRSLLAHYQAEEQAGRLSRDAAQAQALSALSALRYEGTEYLWVHKKTGSIMLAHPNAKLIGTSVDAMQDKAGFYLFRRMNAEVDKAGAGFVTYDWPKPGQDKAVPKLSYVAGFAPWDWVVGTGIYIDDVDGTFATRAGLFGLGVLAVVAAVGLIATLIGRSITRPLGDVTAAIKRLTNDEHGFDIAHTGRVDEVGDLARGLVIFRDHVEAAERANTARQAEQEVQMRRQARIAELTLQFDQTTAGIIKTVASAATQMQATSQSMSAIAAQTSQQSTNVASAAGSAAVSVQTVAAATEELSATEAEIARQVETSTQIANSAVAQAQHSSAIVESLNQTTRRIGEVVGLISEIASQTNLLALNATIEAARAGDSGKGFAVVAGEVKSLANQTTRATTEISEQISAVQASAREAAEAIDSIVGIISQIGHASAEVAAAVEQQTAATHEIARSIENAANDTHEVSANIAQVSIAATTAGHTAHEVLAAAGELSSQAESLRLHVENFLSGVREAGQAA</sequence>
<dbReference type="InterPro" id="IPR000727">
    <property type="entry name" value="T_SNARE_dom"/>
</dbReference>
<dbReference type="PANTHER" id="PTHR32089">
    <property type="entry name" value="METHYL-ACCEPTING CHEMOTAXIS PROTEIN MCPB"/>
    <property type="match status" value="1"/>
</dbReference>
<evidence type="ECO:0000256" key="10">
    <source>
        <dbReference type="SAM" id="Phobius"/>
    </source>
</evidence>
<evidence type="ECO:0000313" key="14">
    <source>
        <dbReference type="EMBL" id="CAM76855.1"/>
    </source>
</evidence>
<dbReference type="PROSITE" id="PS50885">
    <property type="entry name" value="HAMP"/>
    <property type="match status" value="1"/>
</dbReference>
<evidence type="ECO:0000259" key="11">
    <source>
        <dbReference type="PROSITE" id="PS50111"/>
    </source>
</evidence>
<dbReference type="InterPro" id="IPR004089">
    <property type="entry name" value="MCPsignal_dom"/>
</dbReference>
<dbReference type="Gene3D" id="6.10.340.10">
    <property type="match status" value="1"/>
</dbReference>
<dbReference type="InterPro" id="IPR033480">
    <property type="entry name" value="sCache_2"/>
</dbReference>
<feature type="domain" description="T-SNARE coiled-coil homology" evidence="12">
    <location>
        <begin position="452"/>
        <end position="514"/>
    </location>
</feature>
<dbReference type="Pfam" id="PF00015">
    <property type="entry name" value="MCPsignal"/>
    <property type="match status" value="1"/>
</dbReference>
<dbReference type="InterPro" id="IPR003660">
    <property type="entry name" value="HAMP_dom"/>
</dbReference>
<evidence type="ECO:0000256" key="9">
    <source>
        <dbReference type="PROSITE-ProRule" id="PRU00284"/>
    </source>
</evidence>
<reference evidence="14" key="1">
    <citation type="journal article" date="2007" name="J. Bacteriol.">
        <title>Comparative genome analysis of four magnetotactic bacteria reveals a complex set of group-specific genes implicated in magnetosome biomineralization and function.</title>
        <authorList>
            <person name="Richter M."/>
            <person name="Kube M."/>
            <person name="Bazylinski D.A."/>
            <person name="Lombardot T."/>
            <person name="Gloeckner F.O."/>
            <person name="Reinhardt R."/>
            <person name="Schueler D."/>
        </authorList>
    </citation>
    <scope>NUCLEOTIDE SEQUENCE</scope>
    <source>
        <strain evidence="14">MSR-1</strain>
    </source>
</reference>
<dbReference type="PRINTS" id="PR00260">
    <property type="entry name" value="CHEMTRNSDUCR"/>
</dbReference>
<dbReference type="PROSITE" id="PS50192">
    <property type="entry name" value="T_SNARE"/>
    <property type="match status" value="1"/>
</dbReference>
<keyword evidence="2" id="KW-1003">Cell membrane</keyword>